<proteinExistence type="predicted"/>
<dbReference type="OrthoDB" id="9834396at2"/>
<dbReference type="AlphaFoldDB" id="A0A399SMK4"/>
<gene>
    <name evidence="1" type="ORF">D1627_04155</name>
</gene>
<organism evidence="1 2">
    <name type="scientific">Pontibacter oryzae</name>
    <dbReference type="NCBI Taxonomy" id="2304593"/>
    <lineage>
        <taxon>Bacteria</taxon>
        <taxon>Pseudomonadati</taxon>
        <taxon>Bacteroidota</taxon>
        <taxon>Cytophagia</taxon>
        <taxon>Cytophagales</taxon>
        <taxon>Hymenobacteraceae</taxon>
        <taxon>Pontibacter</taxon>
    </lineage>
</organism>
<keyword evidence="2" id="KW-1185">Reference proteome</keyword>
<reference evidence="2" key="1">
    <citation type="submission" date="2018-08" db="EMBL/GenBank/DDBJ databases">
        <title>Mucilaginibacter sp. MYSH2.</title>
        <authorList>
            <person name="Seo T."/>
        </authorList>
    </citation>
    <scope>NUCLEOTIDE SEQUENCE [LARGE SCALE GENOMIC DNA]</scope>
    <source>
        <strain evidence="2">KIRAN</strain>
    </source>
</reference>
<dbReference type="Proteomes" id="UP000266005">
    <property type="component" value="Unassembled WGS sequence"/>
</dbReference>
<evidence type="ECO:0000313" key="2">
    <source>
        <dbReference type="Proteomes" id="UP000266005"/>
    </source>
</evidence>
<dbReference type="EMBL" id="QWGE01000001">
    <property type="protein sequence ID" value="RIJ43035.1"/>
    <property type="molecule type" value="Genomic_DNA"/>
</dbReference>
<protein>
    <submittedName>
        <fullName evidence="1">Uncharacterized protein</fullName>
    </submittedName>
</protein>
<comment type="caution">
    <text evidence="1">The sequence shown here is derived from an EMBL/GenBank/DDBJ whole genome shotgun (WGS) entry which is preliminary data.</text>
</comment>
<sequence>MNLVILILPFLVFQASQNGLETGWYRANTKNGNHELLISADRTFIFRKGRWDYTFGNWKIADKKLILNSKSLTQTDSLTIALSSGKYFSIKNKEFKVSKGKLIDSEGRRFIH</sequence>
<accession>A0A399SMK4</accession>
<dbReference type="RefSeq" id="WP_119430917.1">
    <property type="nucleotide sequence ID" value="NZ_QWGE01000001.1"/>
</dbReference>
<evidence type="ECO:0000313" key="1">
    <source>
        <dbReference type="EMBL" id="RIJ43035.1"/>
    </source>
</evidence>
<name>A0A399SMK4_9BACT</name>